<proteinExistence type="predicted"/>
<feature type="transmembrane region" description="Helical" evidence="1">
    <location>
        <begin position="63"/>
        <end position="82"/>
    </location>
</feature>
<feature type="transmembrane region" description="Helical" evidence="1">
    <location>
        <begin position="190"/>
        <end position="211"/>
    </location>
</feature>
<protein>
    <recommendedName>
        <fullName evidence="4">Rhodopsin</fullName>
    </recommendedName>
</protein>
<feature type="transmembrane region" description="Helical" evidence="1">
    <location>
        <begin position="94"/>
        <end position="112"/>
    </location>
</feature>
<sequence length="226" mass="26318">MAAMAGMAYLIVNKENNRTDKLIVFSLCFIFIIDLSAITYGLYGYVYDYKYVEFLKDTPFKGIYWIYNILILITNSLYAVYFLWQLRSRVWKKLIWGLIGGYILSSIIYYAISDVFFDTTSAFTYISGAFLTCIAIAGYYLELLSTNRILNFRNELALYISVGLLIYQLAFTPLFFFQRYIRVDNEFGDVYGLILDTSNLFMYSVFTIGFIRKIVELKKIRQIASG</sequence>
<evidence type="ECO:0000313" key="3">
    <source>
        <dbReference type="Proteomes" id="UP000182510"/>
    </source>
</evidence>
<accession>A0A1L3J251</accession>
<keyword evidence="1" id="KW-0812">Transmembrane</keyword>
<dbReference type="Proteomes" id="UP000182510">
    <property type="component" value="Chromosome"/>
</dbReference>
<name>A0A1L3J251_9FLAO</name>
<feature type="transmembrane region" description="Helical" evidence="1">
    <location>
        <begin position="124"/>
        <end position="144"/>
    </location>
</feature>
<dbReference type="KEGG" id="grl:LPB144_01690"/>
<evidence type="ECO:0008006" key="4">
    <source>
        <dbReference type="Google" id="ProtNLM"/>
    </source>
</evidence>
<feature type="transmembrane region" description="Helical" evidence="1">
    <location>
        <begin position="22"/>
        <end position="43"/>
    </location>
</feature>
<keyword evidence="1" id="KW-1133">Transmembrane helix</keyword>
<keyword evidence="1" id="KW-0472">Membrane</keyword>
<feature type="transmembrane region" description="Helical" evidence="1">
    <location>
        <begin position="156"/>
        <end position="178"/>
    </location>
</feature>
<dbReference type="EMBL" id="CP018153">
    <property type="protein sequence ID" value="APG59196.1"/>
    <property type="molecule type" value="Genomic_DNA"/>
</dbReference>
<evidence type="ECO:0000313" key="2">
    <source>
        <dbReference type="EMBL" id="APG59196.1"/>
    </source>
</evidence>
<dbReference type="AlphaFoldDB" id="A0A1L3J251"/>
<organism evidence="2 3">
    <name type="scientific">Christiangramia salexigens</name>
    <dbReference type="NCBI Taxonomy" id="1913577"/>
    <lineage>
        <taxon>Bacteria</taxon>
        <taxon>Pseudomonadati</taxon>
        <taxon>Bacteroidota</taxon>
        <taxon>Flavobacteriia</taxon>
        <taxon>Flavobacteriales</taxon>
        <taxon>Flavobacteriaceae</taxon>
        <taxon>Christiangramia</taxon>
    </lineage>
</organism>
<keyword evidence="3" id="KW-1185">Reference proteome</keyword>
<dbReference type="STRING" id="1913577.LPB144_01690"/>
<reference evidence="2 3" key="1">
    <citation type="submission" date="2016-11" db="EMBL/GenBank/DDBJ databases">
        <title>Gramella sp. LPB0144 isolated from marine environment.</title>
        <authorList>
            <person name="Kim E."/>
            <person name="Yi H."/>
        </authorList>
    </citation>
    <scope>NUCLEOTIDE SEQUENCE [LARGE SCALE GENOMIC DNA]</scope>
    <source>
        <strain evidence="2 3">LPB0144</strain>
    </source>
</reference>
<gene>
    <name evidence="2" type="ORF">LPB144_01690</name>
</gene>
<evidence type="ECO:0000256" key="1">
    <source>
        <dbReference type="SAM" id="Phobius"/>
    </source>
</evidence>